<dbReference type="EC" id="4.2.1.44" evidence="4"/>
<evidence type="ECO:0000256" key="2">
    <source>
        <dbReference type="ARBA" id="ARBA00023239"/>
    </source>
</evidence>
<dbReference type="Proteomes" id="UP000838324">
    <property type="component" value="Unassembled WGS sequence"/>
</dbReference>
<feature type="domain" description="Xylose isomerase-like TIM barrel" evidence="5">
    <location>
        <begin position="39"/>
        <end position="295"/>
    </location>
</feature>
<comment type="function">
    <text evidence="4">Catalyzes the dehydration of inosose (2-keto-myo-inositol, 2KMI or 2,4,6/3,5-pentahydroxycyclohexanone) to 3D-(3,5/4)-trihydroxycyclohexane-1,2-dione (D-2,3-diketo-4-deoxy-epi-inositol).</text>
</comment>
<dbReference type="InterPro" id="IPR036237">
    <property type="entry name" value="Xyl_isomerase-like_sf"/>
</dbReference>
<protein>
    <recommendedName>
        <fullName evidence="4">Inosose dehydratase</fullName>
        <ecNumber evidence="4">4.2.1.44</ecNumber>
    </recommendedName>
    <alternativeName>
        <fullName evidence="4">2-keto-myo-inositol dehydratase</fullName>
        <shortName evidence="4">2KMI dehydratase</shortName>
    </alternativeName>
</protein>
<dbReference type="InterPro" id="IPR023952">
    <property type="entry name" value="IolE"/>
</dbReference>
<evidence type="ECO:0000256" key="1">
    <source>
        <dbReference type="ARBA" id="ARBA00023211"/>
    </source>
</evidence>
<dbReference type="InterPro" id="IPR030823">
    <property type="entry name" value="IolE/MocC"/>
</dbReference>
<gene>
    <name evidence="6" type="primary">iolE_2</name>
    <name evidence="4" type="synonym">iolE</name>
    <name evidence="6" type="ORF">PAECIP111892_04689</name>
</gene>
<comment type="pathway">
    <text evidence="4">Polyol metabolism; myo-inositol degradation into acetyl-CoA; acetyl-CoA from myo-inositol: step 2/7.</text>
</comment>
<evidence type="ECO:0000256" key="3">
    <source>
        <dbReference type="ARBA" id="ARBA00023285"/>
    </source>
</evidence>
<dbReference type="Gene3D" id="3.20.20.150">
    <property type="entry name" value="Divalent-metal-dependent TIM barrel enzymes"/>
    <property type="match status" value="1"/>
</dbReference>
<comment type="cofactor">
    <cofactor evidence="4">
        <name>glutathione</name>
        <dbReference type="ChEBI" id="CHEBI:57925"/>
    </cofactor>
</comment>
<comment type="catalytic activity">
    <reaction evidence="4">
        <text>scyllo-inosose = 3D-3,5/4-trihydroxycyclohexane-1,2-dione + H2O</text>
        <dbReference type="Rhea" id="RHEA:14065"/>
        <dbReference type="ChEBI" id="CHEBI:15377"/>
        <dbReference type="ChEBI" id="CHEBI:17811"/>
        <dbReference type="ChEBI" id="CHEBI:28446"/>
        <dbReference type="EC" id="4.2.1.44"/>
    </reaction>
</comment>
<dbReference type="GO" id="GO:0050114">
    <property type="term" value="F:myo-inosose-2 dehydratase activity"/>
    <property type="evidence" value="ECO:0007669"/>
    <property type="project" value="UniProtKB-EC"/>
</dbReference>
<dbReference type="InterPro" id="IPR013022">
    <property type="entry name" value="Xyl_isomerase-like_TIM-brl"/>
</dbReference>
<dbReference type="PANTHER" id="PTHR12110">
    <property type="entry name" value="HYDROXYPYRUVATE ISOMERASE"/>
    <property type="match status" value="1"/>
</dbReference>
<evidence type="ECO:0000313" key="6">
    <source>
        <dbReference type="EMBL" id="CAH1219216.1"/>
    </source>
</evidence>
<dbReference type="SUPFAM" id="SSF51658">
    <property type="entry name" value="Xylose isomerase-like"/>
    <property type="match status" value="1"/>
</dbReference>
<dbReference type="Pfam" id="PF01261">
    <property type="entry name" value="AP_endonuc_2"/>
    <property type="match status" value="1"/>
</dbReference>
<proteinExistence type="inferred from homology"/>
<dbReference type="HAMAP" id="MF_01672">
    <property type="entry name" value="IolE"/>
    <property type="match status" value="1"/>
</dbReference>
<comment type="similarity">
    <text evidence="4">Belongs to the IolE/MocC family.</text>
</comment>
<dbReference type="NCBIfam" id="TIGR04379">
    <property type="entry name" value="myo_inos_iolE"/>
    <property type="match status" value="1"/>
</dbReference>
<sequence length="299" mass="32816">MMFKEHAVRLAIAPIAWTNDDMPELGRDNTFEQCISEMALAGYEGSEVGNKYPRSPERLHRALELRGLQIASAWFSAYLTAGPYEETAKAFIAHRDFLHEMGAKVIVVSEQGRSIQGQMDTPLFAAKPVFTEKEWAALAAGLGGLGRLAAEKDMVLVYHHHMGTGVQTAAEITRLMELTDPGEVSLLFDTGHLAFAGENPLEVLRAHLPRIKHVHLKDIRPGVVQRVISDGLSFLQAVKAGAFTVPGDGCIAFAEIFEELAAASYTGWFVVEAEQDPALADPLEYAIKARRYIREVSGL</sequence>
<name>A0ABN8H104_9BACL</name>
<keyword evidence="3 4" id="KW-0170">Cobalt</keyword>
<accession>A0ABN8H104</accession>
<keyword evidence="2 4" id="KW-0456">Lyase</keyword>
<evidence type="ECO:0000256" key="4">
    <source>
        <dbReference type="HAMAP-Rule" id="MF_01672"/>
    </source>
</evidence>
<comment type="caution">
    <text evidence="6">The sequence shown here is derived from an EMBL/GenBank/DDBJ whole genome shotgun (WGS) entry which is preliminary data.</text>
</comment>
<reference evidence="6" key="1">
    <citation type="submission" date="2022-01" db="EMBL/GenBank/DDBJ databases">
        <authorList>
            <person name="Criscuolo A."/>
        </authorList>
    </citation>
    <scope>NUCLEOTIDE SEQUENCE</scope>
    <source>
        <strain evidence="6">CIP111892</strain>
    </source>
</reference>
<evidence type="ECO:0000259" key="5">
    <source>
        <dbReference type="Pfam" id="PF01261"/>
    </source>
</evidence>
<comment type="cofactor">
    <cofactor evidence="4">
        <name>Co(2+)</name>
        <dbReference type="ChEBI" id="CHEBI:48828"/>
    </cofactor>
    <cofactor evidence="4">
        <name>Mn(2+)</name>
        <dbReference type="ChEBI" id="CHEBI:29035"/>
    </cofactor>
</comment>
<organism evidence="6 7">
    <name type="scientific">Paenibacillus auburnensis</name>
    <dbReference type="NCBI Taxonomy" id="2905649"/>
    <lineage>
        <taxon>Bacteria</taxon>
        <taxon>Bacillati</taxon>
        <taxon>Bacillota</taxon>
        <taxon>Bacilli</taxon>
        <taxon>Bacillales</taxon>
        <taxon>Paenibacillaceae</taxon>
        <taxon>Paenibacillus</taxon>
    </lineage>
</organism>
<dbReference type="EMBL" id="CAKMMG010000009">
    <property type="protein sequence ID" value="CAH1219216.1"/>
    <property type="molecule type" value="Genomic_DNA"/>
</dbReference>
<dbReference type="InterPro" id="IPR050312">
    <property type="entry name" value="IolE/XylAMocC-like"/>
</dbReference>
<evidence type="ECO:0000313" key="7">
    <source>
        <dbReference type="Proteomes" id="UP000838324"/>
    </source>
</evidence>
<dbReference type="PANTHER" id="PTHR12110:SF41">
    <property type="entry name" value="INOSOSE DEHYDRATASE"/>
    <property type="match status" value="1"/>
</dbReference>
<keyword evidence="1 4" id="KW-0464">Manganese</keyword>
<keyword evidence="7" id="KW-1185">Reference proteome</keyword>